<accession>A0A9X0DB85</accession>
<sequence>MQRPQTVKVVPPGDEKEEMYWDDTGLSGVRITLNPMQKFQELDLNEDGNNTDKSDTEDEEGKATKGLLEWDNSDI</sequence>
<dbReference type="AlphaFoldDB" id="A0A9X0DB85"/>
<feature type="region of interest" description="Disordered" evidence="1">
    <location>
        <begin position="41"/>
        <end position="75"/>
    </location>
</feature>
<name>A0A9X0DB85_9CNID</name>
<dbReference type="EMBL" id="MU825398">
    <property type="protein sequence ID" value="KAJ7393281.1"/>
    <property type="molecule type" value="Genomic_DNA"/>
</dbReference>
<reference evidence="2" key="1">
    <citation type="submission" date="2023-01" db="EMBL/GenBank/DDBJ databases">
        <title>Genome assembly of the deep-sea coral Lophelia pertusa.</title>
        <authorList>
            <person name="Herrera S."/>
            <person name="Cordes E."/>
        </authorList>
    </citation>
    <scope>NUCLEOTIDE SEQUENCE</scope>
    <source>
        <strain evidence="2">USNM1676648</strain>
        <tissue evidence="2">Polyp</tissue>
    </source>
</reference>
<evidence type="ECO:0000256" key="1">
    <source>
        <dbReference type="SAM" id="MobiDB-lite"/>
    </source>
</evidence>
<organism evidence="2 3">
    <name type="scientific">Desmophyllum pertusum</name>
    <dbReference type="NCBI Taxonomy" id="174260"/>
    <lineage>
        <taxon>Eukaryota</taxon>
        <taxon>Metazoa</taxon>
        <taxon>Cnidaria</taxon>
        <taxon>Anthozoa</taxon>
        <taxon>Hexacorallia</taxon>
        <taxon>Scleractinia</taxon>
        <taxon>Caryophylliina</taxon>
        <taxon>Caryophylliidae</taxon>
        <taxon>Desmophyllum</taxon>
    </lineage>
</organism>
<evidence type="ECO:0000313" key="2">
    <source>
        <dbReference type="EMBL" id="KAJ7393281.1"/>
    </source>
</evidence>
<evidence type="ECO:0000313" key="3">
    <source>
        <dbReference type="Proteomes" id="UP001163046"/>
    </source>
</evidence>
<dbReference type="Proteomes" id="UP001163046">
    <property type="component" value="Unassembled WGS sequence"/>
</dbReference>
<keyword evidence="3" id="KW-1185">Reference proteome</keyword>
<gene>
    <name evidence="2" type="primary">CLSTN2_1</name>
    <name evidence="2" type="ORF">OS493_006250</name>
</gene>
<protein>
    <submittedName>
        <fullName evidence="2">Calsyntenin-2</fullName>
    </submittedName>
</protein>
<comment type="caution">
    <text evidence="2">The sequence shown here is derived from an EMBL/GenBank/DDBJ whole genome shotgun (WGS) entry which is preliminary data.</text>
</comment>
<proteinExistence type="predicted"/>